<keyword evidence="16" id="KW-1185">Reference proteome</keyword>
<feature type="active site" evidence="8">
    <location>
        <position position="1012"/>
    </location>
</feature>
<dbReference type="SUPFAM" id="SSF54211">
    <property type="entry name" value="Ribosomal protein S5 domain 2-like"/>
    <property type="match status" value="1"/>
</dbReference>
<dbReference type="InterPro" id="IPR027417">
    <property type="entry name" value="P-loop_NTPase"/>
</dbReference>
<evidence type="ECO:0000256" key="12">
    <source>
        <dbReference type="SAM" id="MobiDB-lite"/>
    </source>
</evidence>
<evidence type="ECO:0000256" key="7">
    <source>
        <dbReference type="ARBA" id="ARBA00050665"/>
    </source>
</evidence>
<dbReference type="Gene3D" id="3.40.50.300">
    <property type="entry name" value="P-loop containing nucleotide triphosphate hydrolases"/>
    <property type="match status" value="1"/>
</dbReference>
<evidence type="ECO:0000256" key="11">
    <source>
        <dbReference type="SAM" id="Coils"/>
    </source>
</evidence>
<dbReference type="STRING" id="2880.D7FNJ6"/>
<feature type="region of interest" description="Disordered" evidence="12">
    <location>
        <begin position="890"/>
        <end position="912"/>
    </location>
</feature>
<keyword evidence="2 8" id="KW-0645">Protease</keyword>
<dbReference type="PROSITE" id="PS51787">
    <property type="entry name" value="LON_N"/>
    <property type="match status" value="1"/>
</dbReference>
<dbReference type="EMBL" id="FN648291">
    <property type="protein sequence ID" value="CBJ26007.1"/>
    <property type="molecule type" value="Genomic_DNA"/>
</dbReference>
<dbReference type="PROSITE" id="PS51786">
    <property type="entry name" value="LON_PROTEOLYTIC"/>
    <property type="match status" value="1"/>
</dbReference>
<accession>D7FNJ6</accession>
<dbReference type="GO" id="GO:0051131">
    <property type="term" value="P:chaperone-mediated protein complex assembly"/>
    <property type="evidence" value="ECO:0007669"/>
    <property type="project" value="TreeGrafter"/>
</dbReference>
<dbReference type="Pfam" id="PF22667">
    <property type="entry name" value="Lon_lid"/>
    <property type="match status" value="1"/>
</dbReference>
<dbReference type="Gene3D" id="1.20.58.1480">
    <property type="match status" value="1"/>
</dbReference>
<evidence type="ECO:0000256" key="3">
    <source>
        <dbReference type="ARBA" id="ARBA00022741"/>
    </source>
</evidence>
<evidence type="ECO:0000256" key="2">
    <source>
        <dbReference type="ARBA" id="ARBA00022670"/>
    </source>
</evidence>
<dbReference type="InterPro" id="IPR020568">
    <property type="entry name" value="Ribosomal_Su5_D2-typ_SF"/>
</dbReference>
<comment type="similarity">
    <text evidence="8 9">Belongs to the peptidase S16 family.</text>
</comment>
<evidence type="ECO:0000256" key="10">
    <source>
        <dbReference type="RuleBase" id="RU000592"/>
    </source>
</evidence>
<feature type="region of interest" description="Disordered" evidence="12">
    <location>
        <begin position="197"/>
        <end position="226"/>
    </location>
</feature>
<dbReference type="GO" id="GO:0009536">
    <property type="term" value="C:plastid"/>
    <property type="evidence" value="ECO:0007669"/>
    <property type="project" value="UniProtKB-SubCell"/>
</dbReference>
<dbReference type="InterPro" id="IPR004815">
    <property type="entry name" value="Lon_bac/euk-typ"/>
</dbReference>
<evidence type="ECO:0000256" key="8">
    <source>
        <dbReference type="PROSITE-ProRule" id="PRU01122"/>
    </source>
</evidence>
<keyword evidence="6 9" id="KW-0067">ATP-binding</keyword>
<feature type="domain" description="Lon proteolytic" evidence="13">
    <location>
        <begin position="859"/>
        <end position="1063"/>
    </location>
</feature>
<comment type="catalytic activity">
    <reaction evidence="7">
        <text>Hydrolysis of proteins in presence of ATP.</text>
        <dbReference type="EC" id="3.4.21.53"/>
    </reaction>
</comment>
<dbReference type="GO" id="GO:0003697">
    <property type="term" value="F:single-stranded DNA binding"/>
    <property type="evidence" value="ECO:0007669"/>
    <property type="project" value="TreeGrafter"/>
</dbReference>
<dbReference type="GO" id="GO:0005759">
    <property type="term" value="C:mitochondrial matrix"/>
    <property type="evidence" value="ECO:0007669"/>
    <property type="project" value="TreeGrafter"/>
</dbReference>
<dbReference type="InterPro" id="IPR027065">
    <property type="entry name" value="Lon_Prtase"/>
</dbReference>
<name>D7FNJ6_ECTSI</name>
<dbReference type="SUPFAM" id="SSF88697">
    <property type="entry name" value="PUA domain-like"/>
    <property type="match status" value="1"/>
</dbReference>
<sequence length="1075" mass="114740">MVLSSVLNQGSRLLRSPAVLGAAACRGTFRGQQAQRVSPCAAAPAAWTTVRAVGVHHRTFWDWSGTGKGGDQGSSKGSGGAADGGGGGGSGGGIPRNGKGKPGGSNGVGEAAAEEQPPSPGSGGAAASSPMLVGSGDQAPRPSRLVGLPIKWRPLFPTTAYTYTITNPDVLTAVAKSSRSGFPYVAVFLRKEPEWNQGAEADSEASGETAAAEPPDDASTAVGDNKDGVVEGAAENAVQQTFPEVITSIDEIHGVGTLAQVADIRPSALPGEVQLLLVGHRRLSIKEVVSLGPPLEVEVDHWNTGEFDADSEVIRAYCQEILSTVQEVVVLNPLLRERITFFSERNINVHNPFKLADLAATLSSGSPDKLQAVLTEQNPEQRLRLALDIISKEREVLRLQQDIKQQVDQKMTNQKRTYFLQEQLKSIKKELGLEKDDKEAILNKFRDRRKKIKEITKEAEKAIEEELEKLSSLEKNSPEFNGTKSYLDWLTQLPWGHASVDNFDLKKAKEGLDEDHYGLDDIKERILEFIAVGKLRGGVHGRILCFVGPPGVGKTSIGHSIAKALDREFYRFSVGGLRDVAEIKGHRRTYVGSMPGKLIQCLKVTGTNNPVVLIDEIDKLARAHDGDPASALLEVLDPSQNSAFLDNYLDVPVDLSNCLFICTANVLDTIPGPLKDRMEVIRLSGYDLPEKVAISEQYLIPKARKDHGMDKDNRLGHVEIEREAIETLARWYAREAGVRNLSKLVDKIHRKLALEMVLEDQEATAAAAAASEEEEVLTTSSRKGGDGEAAGLVVVEAGSPTVEEGVVADNAAAGVPEEEGERDGVAGKEPKAWVVTKENLDKYVGKPTFTSDRLYEGASAPPGVVMGLAWTAMGGSSLYVEAMAIRPPTDASALPSSGEGAGSGSGSAGARLRTTGQLGDVMNESAQIAYSVARECLGKLRPASALFFEKAAEVHMHVPEGATPKDGPSAGVTMVTALLSLATGTSVREDLAMTGELSLTGKVLPVGGIKEKTIAARRAGVQCLVFPQGNKRDFEELPEYLRDGLEVHFASEYGDVFGVAFGKKAESASSSPAPQ</sequence>
<keyword evidence="5 8" id="KW-0720">Serine protease</keyword>
<dbReference type="InterPro" id="IPR014721">
    <property type="entry name" value="Ribsml_uS5_D2-typ_fold_subgr"/>
</dbReference>
<dbReference type="GO" id="GO:0006515">
    <property type="term" value="P:protein quality control for misfolded or incompletely synthesized proteins"/>
    <property type="evidence" value="ECO:0007669"/>
    <property type="project" value="TreeGrafter"/>
</dbReference>
<proteinExistence type="inferred from homology"/>
<reference evidence="15 16" key="1">
    <citation type="journal article" date="2010" name="Nature">
        <title>The Ectocarpus genome and the independent evolution of multicellularity in brown algae.</title>
        <authorList>
            <person name="Cock J.M."/>
            <person name="Sterck L."/>
            <person name="Rouze P."/>
            <person name="Scornet D."/>
            <person name="Allen A.E."/>
            <person name="Amoutzias G."/>
            <person name="Anthouard V."/>
            <person name="Artiguenave F."/>
            <person name="Aury J.M."/>
            <person name="Badger J.H."/>
            <person name="Beszteri B."/>
            <person name="Billiau K."/>
            <person name="Bonnet E."/>
            <person name="Bothwell J.H."/>
            <person name="Bowler C."/>
            <person name="Boyen C."/>
            <person name="Brownlee C."/>
            <person name="Carrano C.J."/>
            <person name="Charrier B."/>
            <person name="Cho G.Y."/>
            <person name="Coelho S.M."/>
            <person name="Collen J."/>
            <person name="Corre E."/>
            <person name="Da Silva C."/>
            <person name="Delage L."/>
            <person name="Delaroque N."/>
            <person name="Dittami S.M."/>
            <person name="Doulbeau S."/>
            <person name="Elias M."/>
            <person name="Farnham G."/>
            <person name="Gachon C.M."/>
            <person name="Gschloessl B."/>
            <person name="Heesch S."/>
            <person name="Jabbari K."/>
            <person name="Jubin C."/>
            <person name="Kawai H."/>
            <person name="Kimura K."/>
            <person name="Kloareg B."/>
            <person name="Kupper F.C."/>
            <person name="Lang D."/>
            <person name="Le Bail A."/>
            <person name="Leblanc C."/>
            <person name="Lerouge P."/>
            <person name="Lohr M."/>
            <person name="Lopez P.J."/>
            <person name="Martens C."/>
            <person name="Maumus F."/>
            <person name="Michel G."/>
            <person name="Miranda-Saavedra D."/>
            <person name="Morales J."/>
            <person name="Moreau H."/>
            <person name="Motomura T."/>
            <person name="Nagasato C."/>
            <person name="Napoli C.A."/>
            <person name="Nelson D.R."/>
            <person name="Nyvall-Collen P."/>
            <person name="Peters A.F."/>
            <person name="Pommier C."/>
            <person name="Potin P."/>
            <person name="Poulain J."/>
            <person name="Quesneville H."/>
            <person name="Read B."/>
            <person name="Rensing S.A."/>
            <person name="Ritter A."/>
            <person name="Rousvoal S."/>
            <person name="Samanta M."/>
            <person name="Samson G."/>
            <person name="Schroeder D.C."/>
            <person name="Segurens B."/>
            <person name="Strittmatter M."/>
            <person name="Tonon T."/>
            <person name="Tregear J.W."/>
            <person name="Valentin K."/>
            <person name="von Dassow P."/>
            <person name="Yamagishi T."/>
            <person name="Van de Peer Y."/>
            <person name="Wincker P."/>
        </authorList>
    </citation>
    <scope>NUCLEOTIDE SEQUENCE [LARGE SCALE GENOMIC DNA]</scope>
    <source>
        <strain evidence="16">Ec32 / CCAP1310/4</strain>
    </source>
</reference>
<dbReference type="GO" id="GO:0005524">
    <property type="term" value="F:ATP binding"/>
    <property type="evidence" value="ECO:0007669"/>
    <property type="project" value="UniProtKB-KW"/>
</dbReference>
<dbReference type="InterPro" id="IPR015947">
    <property type="entry name" value="PUA-like_sf"/>
</dbReference>
<evidence type="ECO:0000256" key="5">
    <source>
        <dbReference type="ARBA" id="ARBA00022825"/>
    </source>
</evidence>
<feature type="coiled-coil region" evidence="11">
    <location>
        <begin position="442"/>
        <end position="476"/>
    </location>
</feature>
<feature type="domain" description="Lon N-terminal" evidence="14">
    <location>
        <begin position="145"/>
        <end position="394"/>
    </location>
</feature>
<dbReference type="InterPro" id="IPR008268">
    <property type="entry name" value="Peptidase_S16_AS"/>
</dbReference>
<keyword evidence="4 8" id="KW-0378">Hydrolase</keyword>
<dbReference type="CDD" id="cd19500">
    <property type="entry name" value="RecA-like_Lon"/>
    <property type="match status" value="1"/>
</dbReference>
<dbReference type="SMART" id="SM00464">
    <property type="entry name" value="LON"/>
    <property type="match status" value="1"/>
</dbReference>
<dbReference type="Pfam" id="PF00004">
    <property type="entry name" value="AAA"/>
    <property type="match status" value="1"/>
</dbReference>
<keyword evidence="3 9" id="KW-0547">Nucleotide-binding</keyword>
<evidence type="ECO:0000313" key="15">
    <source>
        <dbReference type="EMBL" id="CBJ26007.1"/>
    </source>
</evidence>
<dbReference type="eggNOG" id="KOG2004">
    <property type="taxonomic scope" value="Eukaryota"/>
</dbReference>
<protein>
    <recommendedName>
        <fullName evidence="10">Lon protease homolog</fullName>
        <ecNumber evidence="10">3.4.21.-</ecNumber>
    </recommendedName>
</protein>
<dbReference type="Gene3D" id="1.10.8.60">
    <property type="match status" value="1"/>
</dbReference>
<feature type="compositionally biased region" description="Gly residues" evidence="12">
    <location>
        <begin position="66"/>
        <end position="107"/>
    </location>
</feature>
<evidence type="ECO:0000259" key="14">
    <source>
        <dbReference type="PROSITE" id="PS51787"/>
    </source>
</evidence>
<dbReference type="FunCoup" id="D7FNJ6">
    <property type="interactions" value="122"/>
</dbReference>
<gene>
    <name evidence="15" type="primary">Pim1</name>
    <name evidence="15" type="ORF">Esi_0018_0083</name>
</gene>
<dbReference type="InterPro" id="IPR003959">
    <property type="entry name" value="ATPase_AAA_core"/>
</dbReference>
<dbReference type="FunFam" id="3.40.50.300:FF:000021">
    <property type="entry name" value="Lon protease homolog"/>
    <property type="match status" value="1"/>
</dbReference>
<evidence type="ECO:0000256" key="1">
    <source>
        <dbReference type="ARBA" id="ARBA00004474"/>
    </source>
</evidence>
<dbReference type="OMA" id="WLTNIPW"/>
<feature type="active site" evidence="8">
    <location>
        <position position="969"/>
    </location>
</feature>
<dbReference type="Pfam" id="PF05362">
    <property type="entry name" value="Lon_C"/>
    <property type="match status" value="2"/>
</dbReference>
<dbReference type="Proteomes" id="UP000002630">
    <property type="component" value="Linkage Group LG02"/>
</dbReference>
<dbReference type="SUPFAM" id="SSF52540">
    <property type="entry name" value="P-loop containing nucleoside triphosphate hydrolases"/>
    <property type="match status" value="1"/>
</dbReference>
<evidence type="ECO:0000256" key="6">
    <source>
        <dbReference type="ARBA" id="ARBA00022840"/>
    </source>
</evidence>
<dbReference type="GO" id="GO:0004176">
    <property type="term" value="F:ATP-dependent peptidase activity"/>
    <property type="evidence" value="ECO:0007669"/>
    <property type="project" value="UniProtKB-UniRule"/>
</dbReference>
<dbReference type="OrthoDB" id="2411602at2759"/>
<organism evidence="15 16">
    <name type="scientific">Ectocarpus siliculosus</name>
    <name type="common">Brown alga</name>
    <name type="synonym">Conferva siliculosa</name>
    <dbReference type="NCBI Taxonomy" id="2880"/>
    <lineage>
        <taxon>Eukaryota</taxon>
        <taxon>Sar</taxon>
        <taxon>Stramenopiles</taxon>
        <taxon>Ochrophyta</taxon>
        <taxon>PX clade</taxon>
        <taxon>Phaeophyceae</taxon>
        <taxon>Ectocarpales</taxon>
        <taxon>Ectocarpaceae</taxon>
        <taxon>Ectocarpus</taxon>
    </lineage>
</organism>
<dbReference type="SMART" id="SM00382">
    <property type="entry name" value="AAA"/>
    <property type="match status" value="1"/>
</dbReference>
<dbReference type="InParanoid" id="D7FNJ6"/>
<dbReference type="EC" id="3.4.21.-" evidence="10"/>
<evidence type="ECO:0000256" key="9">
    <source>
        <dbReference type="RuleBase" id="RU000591"/>
    </source>
</evidence>
<evidence type="ECO:0000256" key="4">
    <source>
        <dbReference type="ARBA" id="ARBA00022801"/>
    </source>
</evidence>
<dbReference type="GO" id="GO:0004252">
    <property type="term" value="F:serine-type endopeptidase activity"/>
    <property type="evidence" value="ECO:0007669"/>
    <property type="project" value="UniProtKB-UniRule"/>
</dbReference>
<dbReference type="InterPro" id="IPR003593">
    <property type="entry name" value="AAA+_ATPase"/>
</dbReference>
<dbReference type="InterPro" id="IPR054594">
    <property type="entry name" value="Lon_lid"/>
</dbReference>
<dbReference type="Gene3D" id="3.30.230.10">
    <property type="match status" value="1"/>
</dbReference>
<dbReference type="GO" id="GO:0016887">
    <property type="term" value="F:ATP hydrolysis activity"/>
    <property type="evidence" value="ECO:0007669"/>
    <property type="project" value="InterPro"/>
</dbReference>
<feature type="region of interest" description="Disordered" evidence="12">
    <location>
        <begin position="61"/>
        <end position="140"/>
    </location>
</feature>
<dbReference type="Gene3D" id="1.20.5.5270">
    <property type="match status" value="1"/>
</dbReference>
<dbReference type="Gene3D" id="2.30.130.40">
    <property type="entry name" value="LON domain-like"/>
    <property type="match status" value="1"/>
</dbReference>
<dbReference type="InterPro" id="IPR008269">
    <property type="entry name" value="Lon_proteolytic"/>
</dbReference>
<dbReference type="Pfam" id="PF02190">
    <property type="entry name" value="LON_substr_bdg"/>
    <property type="match status" value="1"/>
</dbReference>
<evidence type="ECO:0000313" key="16">
    <source>
        <dbReference type="Proteomes" id="UP000002630"/>
    </source>
</evidence>
<dbReference type="PANTHER" id="PTHR43718">
    <property type="entry name" value="LON PROTEASE"/>
    <property type="match status" value="1"/>
</dbReference>
<dbReference type="InterPro" id="IPR046336">
    <property type="entry name" value="Lon_prtase_N_sf"/>
</dbReference>
<dbReference type="AlphaFoldDB" id="D7FNJ6"/>
<comment type="subcellular location">
    <subcellularLocation>
        <location evidence="1">Plastid</location>
    </subcellularLocation>
</comment>
<dbReference type="EMBL" id="FN649727">
    <property type="protein sequence ID" value="CBJ26007.1"/>
    <property type="molecule type" value="Genomic_DNA"/>
</dbReference>
<dbReference type="GO" id="GO:0007005">
    <property type="term" value="P:mitochondrion organization"/>
    <property type="evidence" value="ECO:0007669"/>
    <property type="project" value="TreeGrafter"/>
</dbReference>
<dbReference type="NCBIfam" id="TIGR00763">
    <property type="entry name" value="lon"/>
    <property type="match status" value="1"/>
</dbReference>
<dbReference type="PRINTS" id="PR00830">
    <property type="entry name" value="ENDOLAPTASE"/>
</dbReference>
<dbReference type="PANTHER" id="PTHR43718:SF2">
    <property type="entry name" value="LON PROTEASE HOMOLOG, MITOCHONDRIAL"/>
    <property type="match status" value="1"/>
</dbReference>
<keyword evidence="11" id="KW-0175">Coiled coil</keyword>
<evidence type="ECO:0000259" key="13">
    <source>
        <dbReference type="PROSITE" id="PS51786"/>
    </source>
</evidence>
<dbReference type="InterPro" id="IPR003111">
    <property type="entry name" value="Lon_prtase_N"/>
</dbReference>
<dbReference type="PROSITE" id="PS01046">
    <property type="entry name" value="LON_SER"/>
    <property type="match status" value="1"/>
</dbReference>
<dbReference type="FunFam" id="3.30.230.10:FF:000015">
    <property type="entry name" value="Lon protease homolog, mitochondrial"/>
    <property type="match status" value="1"/>
</dbReference>